<dbReference type="AlphaFoldDB" id="A0AAD3D849"/>
<dbReference type="EMBL" id="BLLK01000069">
    <property type="protein sequence ID" value="GFH59558.1"/>
    <property type="molecule type" value="Genomic_DNA"/>
</dbReference>
<evidence type="ECO:0000313" key="2">
    <source>
        <dbReference type="Proteomes" id="UP001054902"/>
    </source>
</evidence>
<accession>A0AAD3D849</accession>
<gene>
    <name evidence="1" type="ORF">CTEN210_16034</name>
</gene>
<name>A0AAD3D849_9STRA</name>
<reference evidence="1 2" key="1">
    <citation type="journal article" date="2021" name="Sci. Rep.">
        <title>The genome of the diatom Chaetoceros tenuissimus carries an ancient integrated fragment of an extant virus.</title>
        <authorList>
            <person name="Hongo Y."/>
            <person name="Kimura K."/>
            <person name="Takaki Y."/>
            <person name="Yoshida Y."/>
            <person name="Baba S."/>
            <person name="Kobayashi G."/>
            <person name="Nagasaki K."/>
            <person name="Hano T."/>
            <person name="Tomaru Y."/>
        </authorList>
    </citation>
    <scope>NUCLEOTIDE SEQUENCE [LARGE SCALE GENOMIC DNA]</scope>
    <source>
        <strain evidence="1 2">NIES-3715</strain>
    </source>
</reference>
<evidence type="ECO:0000313" key="1">
    <source>
        <dbReference type="EMBL" id="GFH59558.1"/>
    </source>
</evidence>
<protein>
    <submittedName>
        <fullName evidence="1">Uncharacterized protein</fullName>
    </submittedName>
</protein>
<sequence length="113" mass="13249">MVKEIAYQKKSMLENPIDLTTQNFEKLRRATKDKVATLRYEKEIEYSIPTQDEEVETMGNLIQNAKVIPLSKVQEREHRVWFGENKYETGDHNLPRAQIGGYIFIWGNYAILS</sequence>
<dbReference type="Proteomes" id="UP001054902">
    <property type="component" value="Unassembled WGS sequence"/>
</dbReference>
<keyword evidence="2" id="KW-1185">Reference proteome</keyword>
<comment type="caution">
    <text evidence="1">The sequence shown here is derived from an EMBL/GenBank/DDBJ whole genome shotgun (WGS) entry which is preliminary data.</text>
</comment>
<organism evidence="1 2">
    <name type="scientific">Chaetoceros tenuissimus</name>
    <dbReference type="NCBI Taxonomy" id="426638"/>
    <lineage>
        <taxon>Eukaryota</taxon>
        <taxon>Sar</taxon>
        <taxon>Stramenopiles</taxon>
        <taxon>Ochrophyta</taxon>
        <taxon>Bacillariophyta</taxon>
        <taxon>Coscinodiscophyceae</taxon>
        <taxon>Chaetocerotophycidae</taxon>
        <taxon>Chaetocerotales</taxon>
        <taxon>Chaetocerotaceae</taxon>
        <taxon>Chaetoceros</taxon>
    </lineage>
</organism>
<proteinExistence type="predicted"/>